<dbReference type="GO" id="GO:0016918">
    <property type="term" value="F:retinal binding"/>
    <property type="evidence" value="ECO:0007669"/>
    <property type="project" value="UniProtKB-KW"/>
</dbReference>
<evidence type="ECO:0000256" key="9">
    <source>
        <dbReference type="ARBA" id="ARBA00023136"/>
    </source>
</evidence>
<feature type="transmembrane region" description="Helical" evidence="12">
    <location>
        <begin position="466"/>
        <end position="484"/>
    </location>
</feature>
<dbReference type="GO" id="GO:0019841">
    <property type="term" value="F:retinol binding"/>
    <property type="evidence" value="ECO:0007669"/>
    <property type="project" value="UniProtKB-KW"/>
</dbReference>
<evidence type="ECO:0000313" key="14">
    <source>
        <dbReference type="RefSeq" id="XP_030620983.1"/>
    </source>
</evidence>
<dbReference type="AlphaFoldDB" id="A0A6J2ULR6"/>
<evidence type="ECO:0000256" key="10">
    <source>
        <dbReference type="ARBA" id="ARBA00023170"/>
    </source>
</evidence>
<organism evidence="13 14">
    <name type="scientific">Chanos chanos</name>
    <name type="common">Milkfish</name>
    <name type="synonym">Mugil chanos</name>
    <dbReference type="NCBI Taxonomy" id="29144"/>
    <lineage>
        <taxon>Eukaryota</taxon>
        <taxon>Metazoa</taxon>
        <taxon>Chordata</taxon>
        <taxon>Craniata</taxon>
        <taxon>Vertebrata</taxon>
        <taxon>Euteleostomi</taxon>
        <taxon>Actinopterygii</taxon>
        <taxon>Neopterygii</taxon>
        <taxon>Teleostei</taxon>
        <taxon>Ostariophysi</taxon>
        <taxon>Gonorynchiformes</taxon>
        <taxon>Chanidae</taxon>
        <taxon>Chanos</taxon>
    </lineage>
</organism>
<evidence type="ECO:0000256" key="4">
    <source>
        <dbReference type="ARBA" id="ARBA00022475"/>
    </source>
</evidence>
<gene>
    <name evidence="14" type="primary">LOC115804611</name>
</gene>
<keyword evidence="9 12" id="KW-0472">Membrane</keyword>
<dbReference type="InParanoid" id="A0A6J2ULR6"/>
<keyword evidence="3" id="KW-0813">Transport</keyword>
<evidence type="ECO:0000256" key="1">
    <source>
        <dbReference type="ARBA" id="ARBA00004651"/>
    </source>
</evidence>
<protein>
    <recommendedName>
        <fullName evidence="2">Receptor for retinol uptake STRA6</fullName>
    </recommendedName>
</protein>
<dbReference type="GO" id="GO:0005886">
    <property type="term" value="C:plasma membrane"/>
    <property type="evidence" value="ECO:0007669"/>
    <property type="project" value="UniProtKB-SubCell"/>
</dbReference>
<feature type="transmembrane region" description="Helical" evidence="12">
    <location>
        <begin position="102"/>
        <end position="120"/>
    </location>
</feature>
<feature type="transmembrane region" description="Helical" evidence="12">
    <location>
        <begin position="436"/>
        <end position="454"/>
    </location>
</feature>
<feature type="transmembrane region" description="Helical" evidence="12">
    <location>
        <begin position="140"/>
        <end position="156"/>
    </location>
</feature>
<evidence type="ECO:0000256" key="6">
    <source>
        <dbReference type="ARBA" id="ARBA00022893"/>
    </source>
</evidence>
<evidence type="ECO:0000256" key="5">
    <source>
        <dbReference type="ARBA" id="ARBA00022692"/>
    </source>
</evidence>
<sequence>MNSSSGSSGSSDSAPALFNYYDYSDWYDHLEPTEPPVEIVQPCDPTADDQLYHISIAAISLLIMLILVVFTKQKRLCQGFQRGSPSVLKAVNFLDQTEHQGLVLAVFGLVFCKLCVLVITPNPLPLTKDSTPATKELWKILAIFYYPALYYPLLVCGKLRSKLGYLLGSLLSWTHFAILCWQKIDCPKTPGIYKYYFLLNSLPQIACLAFLSFKYPLLLFKGSEGNGKTNTSEDLDSNYYKDYVKSILKKKPAKTSPSRTEKPSISDRISDTLKSYIYTPEKGFRLPLTVVISGVLSFIAVYQVCLLLICAVIPILHIVRAGINEDIAFLLLGFNIILHEDRQEVVKIVIHYTWCLEICYICAATLSCIVSLVMLMRSMVLHRVNLRGLYRGEIYNAYSCQRRIRPSQPGVVSWMGFVSYQTAVICLGMAVQTLVFFLGFVFVIFLVIIPILYGQNLMFFIVIGKLWPFWLMLFLVVAIQHVTAQFTFVKKDAGTRDLANRSGLFLLSYLLFLVNIVVGVLVGLWRMVVTALYNIVHLGRIDISLLNRGSELFDPGYRCYAHFLKLEVSQAHPVMKAFCGLLLHSTGQESSAGQKIRDAEEGIQLVQQEKKQSRASSARRARARWQLLLTLVNNPSLLGSRKHFQAQGTESIFNGSLNRAAKDGSKKSTGKASESTAAK</sequence>
<proteinExistence type="predicted"/>
<feature type="transmembrane region" description="Helical" evidence="12">
    <location>
        <begin position="288"/>
        <end position="316"/>
    </location>
</feature>
<dbReference type="PANTHER" id="PTHR21444:SF16">
    <property type="entry name" value="RECEPTOR FOR RETINOL UPTAKE STRA6"/>
    <property type="match status" value="1"/>
</dbReference>
<keyword evidence="13" id="KW-1185">Reference proteome</keyword>
<feature type="transmembrane region" description="Helical" evidence="12">
    <location>
        <begin position="411"/>
        <end position="430"/>
    </location>
</feature>
<reference evidence="14" key="1">
    <citation type="submission" date="2025-08" db="UniProtKB">
        <authorList>
            <consortium name="RefSeq"/>
        </authorList>
    </citation>
    <scope>IDENTIFICATION</scope>
</reference>
<evidence type="ECO:0000256" key="2">
    <source>
        <dbReference type="ARBA" id="ARBA00014411"/>
    </source>
</evidence>
<dbReference type="InterPro" id="IPR026612">
    <property type="entry name" value="STRA6-like"/>
</dbReference>
<evidence type="ECO:0000256" key="8">
    <source>
        <dbReference type="ARBA" id="ARBA00023072"/>
    </source>
</evidence>
<feature type="transmembrane region" description="Helical" evidence="12">
    <location>
        <begin position="51"/>
        <end position="70"/>
    </location>
</feature>
<evidence type="ECO:0000256" key="7">
    <source>
        <dbReference type="ARBA" id="ARBA00022989"/>
    </source>
</evidence>
<dbReference type="Proteomes" id="UP000504632">
    <property type="component" value="Chromosome 2"/>
</dbReference>
<comment type="subcellular location">
    <subcellularLocation>
        <location evidence="1">Cell membrane</location>
        <topology evidence="1">Multi-pass membrane protein</topology>
    </subcellularLocation>
</comment>
<feature type="transmembrane region" description="Helical" evidence="12">
    <location>
        <begin position="504"/>
        <end position="525"/>
    </location>
</feature>
<dbReference type="Pfam" id="PF14752">
    <property type="entry name" value="RBP_receptor"/>
    <property type="match status" value="1"/>
</dbReference>
<keyword evidence="4" id="KW-1003">Cell membrane</keyword>
<accession>A0A6J2ULR6</accession>
<dbReference type="GeneID" id="115804611"/>
<keyword evidence="10" id="KW-0675">Receptor</keyword>
<keyword evidence="7 12" id="KW-1133">Transmembrane helix</keyword>
<dbReference type="GO" id="GO:0071939">
    <property type="term" value="P:vitamin A import into cell"/>
    <property type="evidence" value="ECO:0007669"/>
    <property type="project" value="TreeGrafter"/>
</dbReference>
<keyword evidence="8" id="KW-0683">Retinol-binding</keyword>
<evidence type="ECO:0000256" key="3">
    <source>
        <dbReference type="ARBA" id="ARBA00022448"/>
    </source>
</evidence>
<evidence type="ECO:0000256" key="11">
    <source>
        <dbReference type="SAM" id="MobiDB-lite"/>
    </source>
</evidence>
<evidence type="ECO:0000313" key="13">
    <source>
        <dbReference type="Proteomes" id="UP000504632"/>
    </source>
</evidence>
<name>A0A6J2ULR6_CHACN</name>
<dbReference type="PANTHER" id="PTHR21444">
    <property type="entry name" value="COILED-COIL DOMAIN-CONTAINING PROTEIN 180"/>
    <property type="match status" value="1"/>
</dbReference>
<dbReference type="GO" id="GO:0034632">
    <property type="term" value="F:retinol transmembrane transporter activity"/>
    <property type="evidence" value="ECO:0007669"/>
    <property type="project" value="InterPro"/>
</dbReference>
<dbReference type="OrthoDB" id="2376984at2759"/>
<keyword evidence="6" id="KW-0845">Vitamin A</keyword>
<dbReference type="GO" id="GO:0038023">
    <property type="term" value="F:signaling receptor activity"/>
    <property type="evidence" value="ECO:0007669"/>
    <property type="project" value="InterPro"/>
</dbReference>
<dbReference type="RefSeq" id="XP_030620983.1">
    <property type="nucleotide sequence ID" value="XM_030765123.1"/>
</dbReference>
<feature type="transmembrane region" description="Helical" evidence="12">
    <location>
        <begin position="196"/>
        <end position="213"/>
    </location>
</feature>
<keyword evidence="5 12" id="KW-0812">Transmembrane</keyword>
<feature type="region of interest" description="Disordered" evidence="11">
    <location>
        <begin position="655"/>
        <end position="679"/>
    </location>
</feature>
<evidence type="ECO:0000256" key="12">
    <source>
        <dbReference type="SAM" id="Phobius"/>
    </source>
</evidence>
<feature type="compositionally biased region" description="Polar residues" evidence="11">
    <location>
        <begin position="670"/>
        <end position="679"/>
    </location>
</feature>
<feature type="transmembrane region" description="Helical" evidence="12">
    <location>
        <begin position="351"/>
        <end position="375"/>
    </location>
</feature>